<feature type="compositionally biased region" description="Pro residues" evidence="1">
    <location>
        <begin position="132"/>
        <end position="148"/>
    </location>
</feature>
<evidence type="ECO:0000256" key="2">
    <source>
        <dbReference type="SAM" id="SignalP"/>
    </source>
</evidence>
<feature type="chain" id="PRO_5039358444" evidence="2">
    <location>
        <begin position="19"/>
        <end position="166"/>
    </location>
</feature>
<dbReference type="AlphaFoldDB" id="A0A9D4HHZ3"/>
<keyword evidence="4" id="KW-1185">Reference proteome</keyword>
<proteinExistence type="predicted"/>
<dbReference type="EMBL" id="JAIWYP010000013">
    <property type="protein sequence ID" value="KAH3719825.1"/>
    <property type="molecule type" value="Genomic_DNA"/>
</dbReference>
<reference evidence="3" key="1">
    <citation type="journal article" date="2019" name="bioRxiv">
        <title>The Genome of the Zebra Mussel, Dreissena polymorpha: A Resource for Invasive Species Research.</title>
        <authorList>
            <person name="McCartney M.A."/>
            <person name="Auch B."/>
            <person name="Kono T."/>
            <person name="Mallez S."/>
            <person name="Zhang Y."/>
            <person name="Obille A."/>
            <person name="Becker A."/>
            <person name="Abrahante J.E."/>
            <person name="Garbe J."/>
            <person name="Badalamenti J.P."/>
            <person name="Herman A."/>
            <person name="Mangelson H."/>
            <person name="Liachko I."/>
            <person name="Sullivan S."/>
            <person name="Sone E.D."/>
            <person name="Koren S."/>
            <person name="Silverstein K.A.T."/>
            <person name="Beckman K.B."/>
            <person name="Gohl D.M."/>
        </authorList>
    </citation>
    <scope>NUCLEOTIDE SEQUENCE</scope>
    <source>
        <strain evidence="3">Duluth1</strain>
        <tissue evidence="3">Whole animal</tissue>
    </source>
</reference>
<name>A0A9D4HHZ3_DREPO</name>
<evidence type="ECO:0000313" key="3">
    <source>
        <dbReference type="EMBL" id="KAH3719825.1"/>
    </source>
</evidence>
<feature type="compositionally biased region" description="Basic and acidic residues" evidence="1">
    <location>
        <begin position="154"/>
        <end position="166"/>
    </location>
</feature>
<dbReference type="Proteomes" id="UP000828390">
    <property type="component" value="Unassembled WGS sequence"/>
</dbReference>
<organism evidence="3 4">
    <name type="scientific">Dreissena polymorpha</name>
    <name type="common">Zebra mussel</name>
    <name type="synonym">Mytilus polymorpha</name>
    <dbReference type="NCBI Taxonomy" id="45954"/>
    <lineage>
        <taxon>Eukaryota</taxon>
        <taxon>Metazoa</taxon>
        <taxon>Spiralia</taxon>
        <taxon>Lophotrochozoa</taxon>
        <taxon>Mollusca</taxon>
        <taxon>Bivalvia</taxon>
        <taxon>Autobranchia</taxon>
        <taxon>Heteroconchia</taxon>
        <taxon>Euheterodonta</taxon>
        <taxon>Imparidentia</taxon>
        <taxon>Neoheterodontei</taxon>
        <taxon>Myida</taxon>
        <taxon>Dreissenoidea</taxon>
        <taxon>Dreissenidae</taxon>
        <taxon>Dreissena</taxon>
    </lineage>
</organism>
<feature type="signal peptide" evidence="2">
    <location>
        <begin position="1"/>
        <end position="18"/>
    </location>
</feature>
<reference evidence="3" key="2">
    <citation type="submission" date="2020-11" db="EMBL/GenBank/DDBJ databases">
        <authorList>
            <person name="McCartney M.A."/>
            <person name="Auch B."/>
            <person name="Kono T."/>
            <person name="Mallez S."/>
            <person name="Becker A."/>
            <person name="Gohl D.M."/>
            <person name="Silverstein K.A.T."/>
            <person name="Koren S."/>
            <person name="Bechman K.B."/>
            <person name="Herman A."/>
            <person name="Abrahante J.E."/>
            <person name="Garbe J."/>
        </authorList>
    </citation>
    <scope>NUCLEOTIDE SEQUENCE</scope>
    <source>
        <strain evidence="3">Duluth1</strain>
        <tissue evidence="3">Whole animal</tissue>
    </source>
</reference>
<gene>
    <name evidence="3" type="ORF">DPMN_062709</name>
</gene>
<comment type="caution">
    <text evidence="3">The sequence shown here is derived from an EMBL/GenBank/DDBJ whole genome shotgun (WGS) entry which is preliminary data.</text>
</comment>
<evidence type="ECO:0000313" key="4">
    <source>
        <dbReference type="Proteomes" id="UP000828390"/>
    </source>
</evidence>
<protein>
    <submittedName>
        <fullName evidence="3">Uncharacterized protein</fullName>
    </submittedName>
</protein>
<keyword evidence="2" id="KW-0732">Signal</keyword>
<evidence type="ECO:0000256" key="1">
    <source>
        <dbReference type="SAM" id="MobiDB-lite"/>
    </source>
</evidence>
<feature type="region of interest" description="Disordered" evidence="1">
    <location>
        <begin position="19"/>
        <end position="166"/>
    </location>
</feature>
<accession>A0A9D4HHZ3</accession>
<sequence length="166" mass="17405">MKLNVFAVFLIGLSMSVAQQSPTKTRRGPPPARFANAPPSEVWGPPPANGGPVPSATNPGGYLPPSPVQGQTSWVNNPPARVVYSSLPPAGTNSPVVRGPPPPRHGADPENFEPVAPASRTKSLGFLGGPDPYVPPILPPTTMPPLPAPTVRYDVPDVKKEEEEES</sequence>